<accession>F2HHV6</accession>
<gene>
    <name evidence="2" type="ORF">CPARA_2gp244</name>
</gene>
<name>F2HHV6_9CRYP</name>
<geneLocation type="nucleomorph" evidence="2"/>
<dbReference type="EMBL" id="CP002173">
    <property type="protein sequence ID" value="AEA38902.1"/>
    <property type="molecule type" value="Genomic_DNA"/>
</dbReference>
<evidence type="ECO:0000313" key="2">
    <source>
        <dbReference type="EMBL" id="AEA38902.1"/>
    </source>
</evidence>
<evidence type="ECO:0000313" key="3">
    <source>
        <dbReference type="Proteomes" id="UP000243423"/>
    </source>
</evidence>
<sequence>MILVYIEDYFNIYLQMCNSILSVNKNINLNKTPIWIEECVNKKLKKNKFKNDYLKLSYKMKFKIIYRTCKFIEMIEIIKETPACDICSLFDKIQFNWTVFSFSHFLFLMELSFSCVCFKQLVFSLSMYVISFLSINYYNKRAFLIVNKIFPNEISRRRKNLIINLKKFDIFFYSENYSKITPFINELQLLHLRGFLTHKTAYKVVIRLGKFFMKKNDFKLAFSYFAENLLKASYTKKIKFYIFFEIFSFCAIFVKKYYLNSSLLKTRKFYWYSNFRTIKILSDNVQKMETTKIQKTIHQKTKNSKKKFLKINVFNFLNFFLLEFFENISTTYIRIDIKFISAMLGTKKTQTKKMVAMLNITQKKKCFLANFRIIIYFLKKKIRNFLTTLVKILIQLNTIMS</sequence>
<protein>
    <submittedName>
        <fullName evidence="2">Uncharacterized protein</fullName>
    </submittedName>
</protein>
<dbReference type="RefSeq" id="XP_003239800.1">
    <property type="nucleotide sequence ID" value="XM_003239752.1"/>
</dbReference>
<dbReference type="AlphaFoldDB" id="F2HHV6"/>
<keyword evidence="1" id="KW-0812">Transmembrane</keyword>
<keyword evidence="1" id="KW-0472">Membrane</keyword>
<feature type="transmembrane region" description="Helical" evidence="1">
    <location>
        <begin position="240"/>
        <end position="259"/>
    </location>
</feature>
<proteinExistence type="predicted"/>
<reference evidence="2 3" key="1">
    <citation type="journal article" date="2011" name="Genome Biol. Evol.">
        <title>Complete nucleomorph genome sequence of the nonphotosynthetic alga Cryptomonas paramecium reveals a core nucleomorph gene set.</title>
        <authorList>
            <person name="Tanifuji G."/>
            <person name="Onodera N.T."/>
            <person name="Wheeler T.J."/>
            <person name="Dlutek M."/>
            <person name="Donaher N."/>
            <person name="Archibald J.M."/>
        </authorList>
    </citation>
    <scope>NUCLEOTIDE SEQUENCE [LARGE SCALE GENOMIC DNA]</scope>
    <source>
        <strain evidence="2 3">CCAP977/2A</strain>
    </source>
</reference>
<keyword evidence="1" id="KW-1133">Transmembrane helix</keyword>
<dbReference type="GeneID" id="10447142"/>
<evidence type="ECO:0000256" key="1">
    <source>
        <dbReference type="SAM" id="Phobius"/>
    </source>
</evidence>
<keyword evidence="2" id="KW-0542">Nucleomorph</keyword>
<dbReference type="Proteomes" id="UP000243423">
    <property type="component" value="Nucleomorph 2"/>
</dbReference>
<organism evidence="2 3">
    <name type="scientific">Cryptomonas paramaecium</name>
    <dbReference type="NCBI Taxonomy" id="2898"/>
    <lineage>
        <taxon>Eukaryota</taxon>
        <taxon>Cryptophyceae</taxon>
        <taxon>Cryptomonadales</taxon>
        <taxon>Cryptomonadaceae</taxon>
        <taxon>Cryptomonas</taxon>
    </lineage>
</organism>